<dbReference type="Proteomes" id="UP000298030">
    <property type="component" value="Unassembled WGS sequence"/>
</dbReference>
<evidence type="ECO:0000313" key="2">
    <source>
        <dbReference type="Proteomes" id="UP000298030"/>
    </source>
</evidence>
<accession>A0A4Y7RRT4</accession>
<sequence>MVLSASTIFLPSITTALKQLAFLVVWLWNGRFLTDQNHPPKSFGSYSPSSPLLHHTPTSYASIKAVKFFDQQLSMEASTLHERTPDL</sequence>
<dbReference type="EMBL" id="QPFP01000448">
    <property type="protein sequence ID" value="TEB11402.1"/>
    <property type="molecule type" value="Genomic_DNA"/>
</dbReference>
<reference evidence="1 2" key="1">
    <citation type="journal article" date="2019" name="Nat. Ecol. Evol.">
        <title>Megaphylogeny resolves global patterns of mushroom evolution.</title>
        <authorList>
            <person name="Varga T."/>
            <person name="Krizsan K."/>
            <person name="Foldi C."/>
            <person name="Dima B."/>
            <person name="Sanchez-Garcia M."/>
            <person name="Sanchez-Ramirez S."/>
            <person name="Szollosi G.J."/>
            <person name="Szarkandi J.G."/>
            <person name="Papp V."/>
            <person name="Albert L."/>
            <person name="Andreopoulos W."/>
            <person name="Angelini C."/>
            <person name="Antonin V."/>
            <person name="Barry K.W."/>
            <person name="Bougher N.L."/>
            <person name="Buchanan P."/>
            <person name="Buyck B."/>
            <person name="Bense V."/>
            <person name="Catcheside P."/>
            <person name="Chovatia M."/>
            <person name="Cooper J."/>
            <person name="Damon W."/>
            <person name="Desjardin D."/>
            <person name="Finy P."/>
            <person name="Geml J."/>
            <person name="Haridas S."/>
            <person name="Hughes K."/>
            <person name="Justo A."/>
            <person name="Karasinski D."/>
            <person name="Kautmanova I."/>
            <person name="Kiss B."/>
            <person name="Kocsube S."/>
            <person name="Kotiranta H."/>
            <person name="LaButti K.M."/>
            <person name="Lechner B.E."/>
            <person name="Liimatainen K."/>
            <person name="Lipzen A."/>
            <person name="Lukacs Z."/>
            <person name="Mihaltcheva S."/>
            <person name="Morgado L.N."/>
            <person name="Niskanen T."/>
            <person name="Noordeloos M.E."/>
            <person name="Ohm R.A."/>
            <person name="Ortiz-Santana B."/>
            <person name="Ovrebo C."/>
            <person name="Racz N."/>
            <person name="Riley R."/>
            <person name="Savchenko A."/>
            <person name="Shiryaev A."/>
            <person name="Soop K."/>
            <person name="Spirin V."/>
            <person name="Szebenyi C."/>
            <person name="Tomsovsky M."/>
            <person name="Tulloss R.E."/>
            <person name="Uehling J."/>
            <person name="Grigoriev I.V."/>
            <person name="Vagvolgyi C."/>
            <person name="Papp T."/>
            <person name="Martin F.M."/>
            <person name="Miettinen O."/>
            <person name="Hibbett D.S."/>
            <person name="Nagy L.G."/>
        </authorList>
    </citation>
    <scope>NUCLEOTIDE SEQUENCE [LARGE SCALE GENOMIC DNA]</scope>
    <source>
        <strain evidence="1 2">FP101781</strain>
    </source>
</reference>
<comment type="caution">
    <text evidence="1">The sequence shown here is derived from an EMBL/GenBank/DDBJ whole genome shotgun (WGS) entry which is preliminary data.</text>
</comment>
<keyword evidence="2" id="KW-1185">Reference proteome</keyword>
<protein>
    <submittedName>
        <fullName evidence="1">Uncharacterized protein</fullName>
    </submittedName>
</protein>
<dbReference type="AlphaFoldDB" id="A0A4Y7RRT4"/>
<organism evidence="1 2">
    <name type="scientific">Coprinellus micaceus</name>
    <name type="common">Glistening ink-cap mushroom</name>
    <name type="synonym">Coprinus micaceus</name>
    <dbReference type="NCBI Taxonomy" id="71717"/>
    <lineage>
        <taxon>Eukaryota</taxon>
        <taxon>Fungi</taxon>
        <taxon>Dikarya</taxon>
        <taxon>Basidiomycota</taxon>
        <taxon>Agaricomycotina</taxon>
        <taxon>Agaricomycetes</taxon>
        <taxon>Agaricomycetidae</taxon>
        <taxon>Agaricales</taxon>
        <taxon>Agaricineae</taxon>
        <taxon>Psathyrellaceae</taxon>
        <taxon>Coprinellus</taxon>
    </lineage>
</organism>
<name>A0A4Y7RRT4_COPMI</name>
<gene>
    <name evidence="1" type="ORF">FA13DRAFT_1886746</name>
</gene>
<proteinExistence type="predicted"/>
<evidence type="ECO:0000313" key="1">
    <source>
        <dbReference type="EMBL" id="TEB11402.1"/>
    </source>
</evidence>